<accession>A0ACB6Z0I0</accession>
<reference evidence="1" key="2">
    <citation type="journal article" date="2020" name="Nat. Commun.">
        <title>Large-scale genome sequencing of mycorrhizal fungi provides insights into the early evolution of symbiotic traits.</title>
        <authorList>
            <person name="Miyauchi S."/>
            <person name="Kiss E."/>
            <person name="Kuo A."/>
            <person name="Drula E."/>
            <person name="Kohler A."/>
            <person name="Sanchez-Garcia M."/>
            <person name="Morin E."/>
            <person name="Andreopoulos B."/>
            <person name="Barry K.W."/>
            <person name="Bonito G."/>
            <person name="Buee M."/>
            <person name="Carver A."/>
            <person name="Chen C."/>
            <person name="Cichocki N."/>
            <person name="Clum A."/>
            <person name="Culley D."/>
            <person name="Crous P.W."/>
            <person name="Fauchery L."/>
            <person name="Girlanda M."/>
            <person name="Hayes R.D."/>
            <person name="Keri Z."/>
            <person name="LaButti K."/>
            <person name="Lipzen A."/>
            <person name="Lombard V."/>
            <person name="Magnuson J."/>
            <person name="Maillard F."/>
            <person name="Murat C."/>
            <person name="Nolan M."/>
            <person name="Ohm R.A."/>
            <person name="Pangilinan J."/>
            <person name="Pereira M.F."/>
            <person name="Perotto S."/>
            <person name="Peter M."/>
            <person name="Pfister S."/>
            <person name="Riley R."/>
            <person name="Sitrit Y."/>
            <person name="Stielow J.B."/>
            <person name="Szollosi G."/>
            <person name="Zifcakova L."/>
            <person name="Stursova M."/>
            <person name="Spatafora J.W."/>
            <person name="Tedersoo L."/>
            <person name="Vaario L.M."/>
            <person name="Yamada A."/>
            <person name="Yan M."/>
            <person name="Wang P."/>
            <person name="Xu J."/>
            <person name="Bruns T."/>
            <person name="Baldrian P."/>
            <person name="Vilgalys R."/>
            <person name="Dunand C."/>
            <person name="Henrissat B."/>
            <person name="Grigoriev I.V."/>
            <person name="Hibbett D."/>
            <person name="Nagy L.G."/>
            <person name="Martin F.M."/>
        </authorList>
    </citation>
    <scope>NUCLEOTIDE SEQUENCE</scope>
    <source>
        <strain evidence="1">P2</strain>
    </source>
</reference>
<gene>
    <name evidence="1" type="ORF">BDM02DRAFT_1938936</name>
</gene>
<reference evidence="1" key="1">
    <citation type="submission" date="2019-10" db="EMBL/GenBank/DDBJ databases">
        <authorList>
            <consortium name="DOE Joint Genome Institute"/>
            <person name="Kuo A."/>
            <person name="Miyauchi S."/>
            <person name="Kiss E."/>
            <person name="Drula E."/>
            <person name="Kohler A."/>
            <person name="Sanchez-Garcia M."/>
            <person name="Andreopoulos B."/>
            <person name="Barry K.W."/>
            <person name="Bonito G."/>
            <person name="Buee M."/>
            <person name="Carver A."/>
            <person name="Chen C."/>
            <person name="Cichocki N."/>
            <person name="Clum A."/>
            <person name="Culley D."/>
            <person name="Crous P.W."/>
            <person name="Fauchery L."/>
            <person name="Girlanda M."/>
            <person name="Hayes R."/>
            <person name="Keri Z."/>
            <person name="Labutti K."/>
            <person name="Lipzen A."/>
            <person name="Lombard V."/>
            <person name="Magnuson J."/>
            <person name="Maillard F."/>
            <person name="Morin E."/>
            <person name="Murat C."/>
            <person name="Nolan M."/>
            <person name="Ohm R."/>
            <person name="Pangilinan J."/>
            <person name="Pereira M."/>
            <person name="Perotto S."/>
            <person name="Peter M."/>
            <person name="Riley R."/>
            <person name="Sitrit Y."/>
            <person name="Stielow B."/>
            <person name="Szollosi G."/>
            <person name="Zifcakova L."/>
            <person name="Stursova M."/>
            <person name="Spatafora J.W."/>
            <person name="Tedersoo L."/>
            <person name="Vaario L.-M."/>
            <person name="Yamada A."/>
            <person name="Yan M."/>
            <person name="Wang P."/>
            <person name="Xu J."/>
            <person name="Bruns T."/>
            <person name="Baldrian P."/>
            <person name="Vilgalys R."/>
            <person name="Henrissat B."/>
            <person name="Grigoriev I.V."/>
            <person name="Hibbett D."/>
            <person name="Nagy L.G."/>
            <person name="Martin F.M."/>
        </authorList>
    </citation>
    <scope>NUCLEOTIDE SEQUENCE</scope>
    <source>
        <strain evidence="1">P2</strain>
    </source>
</reference>
<comment type="caution">
    <text evidence="1">The sequence shown here is derived from an EMBL/GenBank/DDBJ whole genome shotgun (WGS) entry which is preliminary data.</text>
</comment>
<dbReference type="EMBL" id="MU118361">
    <property type="protein sequence ID" value="KAF9642773.1"/>
    <property type="molecule type" value="Genomic_DNA"/>
</dbReference>
<keyword evidence="2" id="KW-1185">Reference proteome</keyword>
<name>A0ACB6Z0I0_THEGA</name>
<protein>
    <submittedName>
        <fullName evidence="1">Uncharacterized protein</fullName>
    </submittedName>
</protein>
<sequence>MLFAFYDWRGEQMNIGIGLCCLLISFSTREYSILLTAFFISFPNSPSLQKKRARFSSPSSSPSFSSPPPCPQPSPIIRYQCLVLHRPNPQTMPMGQAQRLTLRPTQVSTPFSIPVCFRAQALLAYRYPLSLYRSPGSKILAATTETPARRGRGRPKGSKNKKSGTSTTEATGEEAPKRKRGRPPKVCIILISYTCRVQSSHHSSFPYSLSHTYRERPRMRVSIPHRSVNAVVLPRIPSRTLMKTLITSSLLLNLAPRRGRGQVDRARSQMIDTTYYLSYSEVTTIPQERLIPHVQDSPRP</sequence>
<proteinExistence type="predicted"/>
<dbReference type="Proteomes" id="UP000886501">
    <property type="component" value="Unassembled WGS sequence"/>
</dbReference>
<evidence type="ECO:0000313" key="2">
    <source>
        <dbReference type="Proteomes" id="UP000886501"/>
    </source>
</evidence>
<organism evidence="1 2">
    <name type="scientific">Thelephora ganbajun</name>
    <name type="common">Ganba fungus</name>
    <dbReference type="NCBI Taxonomy" id="370292"/>
    <lineage>
        <taxon>Eukaryota</taxon>
        <taxon>Fungi</taxon>
        <taxon>Dikarya</taxon>
        <taxon>Basidiomycota</taxon>
        <taxon>Agaricomycotina</taxon>
        <taxon>Agaricomycetes</taxon>
        <taxon>Thelephorales</taxon>
        <taxon>Thelephoraceae</taxon>
        <taxon>Thelephora</taxon>
    </lineage>
</organism>
<evidence type="ECO:0000313" key="1">
    <source>
        <dbReference type="EMBL" id="KAF9642773.1"/>
    </source>
</evidence>